<evidence type="ECO:0000313" key="2">
    <source>
        <dbReference type="EMBL" id="TLD40440.1"/>
    </source>
</evidence>
<evidence type="ECO:0000259" key="1">
    <source>
        <dbReference type="SMART" id="SM01321"/>
    </source>
</evidence>
<dbReference type="Pfam" id="PF01797">
    <property type="entry name" value="Y1_Tnp"/>
    <property type="match status" value="1"/>
</dbReference>
<dbReference type="GO" id="GO:0006313">
    <property type="term" value="P:DNA transposition"/>
    <property type="evidence" value="ECO:0007669"/>
    <property type="project" value="InterPro"/>
</dbReference>
<organism evidence="2 3">
    <name type="scientific">Candidatus Jettenia ecosi</name>
    <dbReference type="NCBI Taxonomy" id="2494326"/>
    <lineage>
        <taxon>Bacteria</taxon>
        <taxon>Pseudomonadati</taxon>
        <taxon>Planctomycetota</taxon>
        <taxon>Candidatus Brocadiia</taxon>
        <taxon>Candidatus Brocadiales</taxon>
        <taxon>Candidatus Brocadiaceae</taxon>
        <taxon>Candidatus Jettenia</taxon>
    </lineage>
</organism>
<dbReference type="SUPFAM" id="SSF143422">
    <property type="entry name" value="Transposase IS200-like"/>
    <property type="match status" value="1"/>
</dbReference>
<name>A0A533QIR5_9BACT</name>
<dbReference type="AlphaFoldDB" id="A0A533QIR5"/>
<proteinExistence type="predicted"/>
<gene>
    <name evidence="2" type="ORF">JETT_3306</name>
</gene>
<dbReference type="InterPro" id="IPR036515">
    <property type="entry name" value="Transposase_17_sf"/>
</dbReference>
<protein>
    <recommendedName>
        <fullName evidence="1">Transposase IS200-like domain-containing protein</fullName>
    </recommendedName>
</protein>
<feature type="domain" description="Transposase IS200-like" evidence="1">
    <location>
        <begin position="25"/>
        <end position="139"/>
    </location>
</feature>
<dbReference type="GO" id="GO:0003677">
    <property type="term" value="F:DNA binding"/>
    <property type="evidence" value="ECO:0007669"/>
    <property type="project" value="InterPro"/>
</dbReference>
<dbReference type="PANTHER" id="PTHR34322:SF2">
    <property type="entry name" value="TRANSPOSASE IS200-LIKE DOMAIN-CONTAINING PROTEIN"/>
    <property type="match status" value="1"/>
</dbReference>
<evidence type="ECO:0000313" key="3">
    <source>
        <dbReference type="Proteomes" id="UP000319783"/>
    </source>
</evidence>
<dbReference type="InterPro" id="IPR002686">
    <property type="entry name" value="Transposase_17"/>
</dbReference>
<dbReference type="PANTHER" id="PTHR34322">
    <property type="entry name" value="TRANSPOSASE, Y1_TNP DOMAIN-CONTAINING"/>
    <property type="match status" value="1"/>
</dbReference>
<dbReference type="Gene3D" id="3.30.70.1290">
    <property type="entry name" value="Transposase IS200-like"/>
    <property type="match status" value="1"/>
</dbReference>
<sequence length="187" mass="22343">MIKLLTREGNFAILSAMTRQWRIEFEGAYYHILSRGNERRNIFTDNDDRISFLDILGNMSERFEIEVYAYVLMNNHYHLLLKTNKPNISQGMQWFGTTYTRRYNIKHKRNGHLFQGRFKNFLVENDEYLMLLSCYIHRNPLRAGIVSRLVDYPWSSYPVYAYGKKSPEWLRTAPILSHFDSKDKNKA</sequence>
<dbReference type="EMBL" id="SULG01000101">
    <property type="protein sequence ID" value="TLD40440.1"/>
    <property type="molecule type" value="Genomic_DNA"/>
</dbReference>
<accession>A0A533QIR5</accession>
<dbReference type="GO" id="GO:0004803">
    <property type="term" value="F:transposase activity"/>
    <property type="evidence" value="ECO:0007669"/>
    <property type="project" value="InterPro"/>
</dbReference>
<reference evidence="2 3" key="1">
    <citation type="submission" date="2019-04" db="EMBL/GenBank/DDBJ databases">
        <title>Genome of a novel bacterium Candidatus Jettenia ecosi reconstructed from metagenome of an anammox bioreactor.</title>
        <authorList>
            <person name="Mardanov A.V."/>
            <person name="Beletsky A.V."/>
            <person name="Ravin N.V."/>
            <person name="Botchkova E.A."/>
            <person name="Litti Y.V."/>
            <person name="Nozhevnikova A.N."/>
        </authorList>
    </citation>
    <scope>NUCLEOTIDE SEQUENCE [LARGE SCALE GENOMIC DNA]</scope>
    <source>
        <strain evidence="2">J2</strain>
    </source>
</reference>
<dbReference type="Proteomes" id="UP000319783">
    <property type="component" value="Unassembled WGS sequence"/>
</dbReference>
<dbReference type="SMART" id="SM01321">
    <property type="entry name" value="Y1_Tnp"/>
    <property type="match status" value="1"/>
</dbReference>
<comment type="caution">
    <text evidence="2">The sequence shown here is derived from an EMBL/GenBank/DDBJ whole genome shotgun (WGS) entry which is preliminary data.</text>
</comment>